<organism evidence="2 3">
    <name type="scientific">Portunus trituberculatus</name>
    <name type="common">Swimming crab</name>
    <name type="synonym">Neptunus trituberculatus</name>
    <dbReference type="NCBI Taxonomy" id="210409"/>
    <lineage>
        <taxon>Eukaryota</taxon>
        <taxon>Metazoa</taxon>
        <taxon>Ecdysozoa</taxon>
        <taxon>Arthropoda</taxon>
        <taxon>Crustacea</taxon>
        <taxon>Multicrustacea</taxon>
        <taxon>Malacostraca</taxon>
        <taxon>Eumalacostraca</taxon>
        <taxon>Eucarida</taxon>
        <taxon>Decapoda</taxon>
        <taxon>Pleocyemata</taxon>
        <taxon>Brachyura</taxon>
        <taxon>Eubrachyura</taxon>
        <taxon>Portunoidea</taxon>
        <taxon>Portunidae</taxon>
        <taxon>Portuninae</taxon>
        <taxon>Portunus</taxon>
    </lineage>
</organism>
<feature type="region of interest" description="Disordered" evidence="1">
    <location>
        <begin position="86"/>
        <end position="141"/>
    </location>
</feature>
<comment type="caution">
    <text evidence="2">The sequence shown here is derived from an EMBL/GenBank/DDBJ whole genome shotgun (WGS) entry which is preliminary data.</text>
</comment>
<dbReference type="AlphaFoldDB" id="A0A5B7EXJ9"/>
<sequence length="305" mass="34246">MVFRNWAASSNRQLPGRALHFKTPPLCGETVSIMAHSLPSTSKYTTEIRDPRVRPGKEPRNTPKNTTQVWTKPLAWTRTAANAFLETAMRTTHPPTSKFRSEKEKDDNDNPWVEVGKKKQKNEAATDQPKEAPTSRHQPSDVLRIIIPATEGFQSPVDAAEALESALNMKEKLPMKFLHSGQVVLSPPTMIIHDSIISLKELHGKPIHLQPTVSNISKGVLMKYPLLMPLSLLQRYSQVISTERLTLRDGEPTRQVLISVRGPPAWLPRPLELGHVLHTSLQQRTTSMLQLSEVQATTRRIAHSQ</sequence>
<dbReference type="EMBL" id="VSRR010003918">
    <property type="protein sequence ID" value="MPC37897.1"/>
    <property type="molecule type" value="Genomic_DNA"/>
</dbReference>
<protein>
    <submittedName>
        <fullName evidence="2">Uncharacterized protein</fullName>
    </submittedName>
</protein>
<accession>A0A5B7EXJ9</accession>
<name>A0A5B7EXJ9_PORTR</name>
<reference evidence="2 3" key="1">
    <citation type="submission" date="2019-05" db="EMBL/GenBank/DDBJ databases">
        <title>Another draft genome of Portunus trituberculatus and its Hox gene families provides insights of decapod evolution.</title>
        <authorList>
            <person name="Jeong J.-H."/>
            <person name="Song I."/>
            <person name="Kim S."/>
            <person name="Choi T."/>
            <person name="Kim D."/>
            <person name="Ryu S."/>
            <person name="Kim W."/>
        </authorList>
    </citation>
    <scope>NUCLEOTIDE SEQUENCE [LARGE SCALE GENOMIC DNA]</scope>
    <source>
        <tissue evidence="2">Muscle</tissue>
    </source>
</reference>
<gene>
    <name evidence="2" type="ORF">E2C01_031392</name>
</gene>
<feature type="compositionally biased region" description="Basic and acidic residues" evidence="1">
    <location>
        <begin position="99"/>
        <end position="108"/>
    </location>
</feature>
<evidence type="ECO:0000256" key="1">
    <source>
        <dbReference type="SAM" id="MobiDB-lite"/>
    </source>
</evidence>
<evidence type="ECO:0000313" key="2">
    <source>
        <dbReference type="EMBL" id="MPC37897.1"/>
    </source>
</evidence>
<feature type="compositionally biased region" description="Basic and acidic residues" evidence="1">
    <location>
        <begin position="115"/>
        <end position="134"/>
    </location>
</feature>
<keyword evidence="3" id="KW-1185">Reference proteome</keyword>
<evidence type="ECO:0000313" key="3">
    <source>
        <dbReference type="Proteomes" id="UP000324222"/>
    </source>
</evidence>
<dbReference type="Proteomes" id="UP000324222">
    <property type="component" value="Unassembled WGS sequence"/>
</dbReference>
<proteinExistence type="predicted"/>